<feature type="transmembrane region" description="Helical" evidence="9">
    <location>
        <begin position="254"/>
        <end position="276"/>
    </location>
</feature>
<evidence type="ECO:0000256" key="4">
    <source>
        <dbReference type="ARBA" id="ARBA00022475"/>
    </source>
</evidence>
<evidence type="ECO:0000256" key="9">
    <source>
        <dbReference type="SAM" id="Phobius"/>
    </source>
</evidence>
<feature type="compositionally biased region" description="Low complexity" evidence="8">
    <location>
        <begin position="136"/>
        <end position="152"/>
    </location>
</feature>
<feature type="transmembrane region" description="Helical" evidence="9">
    <location>
        <begin position="66"/>
        <end position="85"/>
    </location>
</feature>
<keyword evidence="11" id="KW-1185">Reference proteome</keyword>
<dbReference type="Proteomes" id="UP000290253">
    <property type="component" value="Unassembled WGS sequence"/>
</dbReference>
<accession>A0A4Q1S8U9</accession>
<dbReference type="OrthoDB" id="9799225at2"/>
<feature type="region of interest" description="Disordered" evidence="8">
    <location>
        <begin position="136"/>
        <end position="178"/>
    </location>
</feature>
<keyword evidence="7 9" id="KW-0472">Membrane</keyword>
<evidence type="ECO:0000256" key="7">
    <source>
        <dbReference type="ARBA" id="ARBA00023136"/>
    </source>
</evidence>
<sequence length="639" mass="70323">MNSNSISRPRRGLLTSEPIILLALVLAGLYFAREVLIPLAMALTLNFLLAPLVIRFEKLRLRRVSAVILVLTLTTGIIGGVGWIVTRQVLSVVNDLPNYTDNIHDKMEQLHAPADGQVSQTLSSLRAISAAFTGQTPKPSASAAPAAPATPSMVHGSTRRARELAERKLEEEQEGKPVPVSVISPEETSRQYIAEYLSPMLHPLGTLGMVLIFTVYMLLKREDLRNRLLLLAGFGRLNLMTQALNDAAARISRFLVMNTLVNCGYGILFAGGLYLLRVPNATLWGALLAILRMVPYVGTMIVGTATLLYTLAIFTTWWHALWVFLLFAGMEIVIANFVEPYLYGSRTGISALALVAMAMVWTLLWGWAGLVVSTPLTVCLIVLGRYLPQMSFLHILLGDEAELAPEAKFYERLLATDQAEAHHIADRFLETHTLVDLYDEVVMPALTMTEQDRHKGVLDELRATYLFQSATELIAELTDYRAQANVDPICPPESIPARATPVVCIPANDHADEIAATMFAQLLEQCGHKTLMLPGAAVSTEILERLAEEPDTILCISALQPFAFAHARKLALRLREGLPANRILIGLWGAAGDKDALRERFGAGRPEVVVGKLRDGLEWVRGGNRTAHHWHKPAVIEQP</sequence>
<keyword evidence="6 9" id="KW-1133">Transmembrane helix</keyword>
<feature type="transmembrane region" description="Helical" evidence="9">
    <location>
        <begin position="282"/>
        <end position="308"/>
    </location>
</feature>
<evidence type="ECO:0000313" key="11">
    <source>
        <dbReference type="Proteomes" id="UP000290253"/>
    </source>
</evidence>
<keyword evidence="3" id="KW-0813">Transport</keyword>
<dbReference type="RefSeq" id="WP_129209855.1">
    <property type="nucleotide sequence ID" value="NZ_BMGU01000002.1"/>
</dbReference>
<evidence type="ECO:0000256" key="6">
    <source>
        <dbReference type="ARBA" id="ARBA00022989"/>
    </source>
</evidence>
<dbReference type="PANTHER" id="PTHR21716">
    <property type="entry name" value="TRANSMEMBRANE PROTEIN"/>
    <property type="match status" value="1"/>
</dbReference>
<feature type="transmembrane region" description="Helical" evidence="9">
    <location>
        <begin position="12"/>
        <end position="30"/>
    </location>
</feature>
<dbReference type="EMBL" id="SDMK01000005">
    <property type="protein sequence ID" value="RXS93313.1"/>
    <property type="molecule type" value="Genomic_DNA"/>
</dbReference>
<feature type="transmembrane region" description="Helical" evidence="9">
    <location>
        <begin position="200"/>
        <end position="219"/>
    </location>
</feature>
<feature type="transmembrane region" description="Helical" evidence="9">
    <location>
        <begin position="320"/>
        <end position="338"/>
    </location>
</feature>
<dbReference type="AlphaFoldDB" id="A0A4Q1S8U9"/>
<dbReference type="InterPro" id="IPR002549">
    <property type="entry name" value="AI-2E-like"/>
</dbReference>
<proteinExistence type="inferred from homology"/>
<comment type="similarity">
    <text evidence="2">Belongs to the autoinducer-2 exporter (AI-2E) (TC 2.A.86) family.</text>
</comment>
<reference evidence="10 11" key="1">
    <citation type="journal article" date="2016" name="Int. J. Syst. Evol. Microbiol.">
        <title>Acidipila dinghuensis sp. nov., an acidobacterium isolated from forest soil.</title>
        <authorList>
            <person name="Jiang Y.W."/>
            <person name="Wang J."/>
            <person name="Chen M.H."/>
            <person name="Lv Y.Y."/>
            <person name="Qiu L.H."/>
        </authorList>
    </citation>
    <scope>NUCLEOTIDE SEQUENCE [LARGE SCALE GENOMIC DNA]</scope>
    <source>
        <strain evidence="10 11">DHOF10</strain>
    </source>
</reference>
<comment type="caution">
    <text evidence="10">The sequence shown here is derived from an EMBL/GenBank/DDBJ whole genome shotgun (WGS) entry which is preliminary data.</text>
</comment>
<evidence type="ECO:0000256" key="8">
    <source>
        <dbReference type="SAM" id="MobiDB-lite"/>
    </source>
</evidence>
<dbReference type="PANTHER" id="PTHR21716:SF53">
    <property type="entry name" value="PERMEASE PERM-RELATED"/>
    <property type="match status" value="1"/>
</dbReference>
<feature type="compositionally biased region" description="Basic and acidic residues" evidence="8">
    <location>
        <begin position="160"/>
        <end position="170"/>
    </location>
</feature>
<keyword evidence="5 9" id="KW-0812">Transmembrane</keyword>
<evidence type="ECO:0000256" key="5">
    <source>
        <dbReference type="ARBA" id="ARBA00022692"/>
    </source>
</evidence>
<keyword evidence="4" id="KW-1003">Cell membrane</keyword>
<organism evidence="10 11">
    <name type="scientific">Silvibacterium dinghuense</name>
    <dbReference type="NCBI Taxonomy" id="1560006"/>
    <lineage>
        <taxon>Bacteria</taxon>
        <taxon>Pseudomonadati</taxon>
        <taxon>Acidobacteriota</taxon>
        <taxon>Terriglobia</taxon>
        <taxon>Terriglobales</taxon>
        <taxon>Acidobacteriaceae</taxon>
        <taxon>Silvibacterium</taxon>
    </lineage>
</organism>
<gene>
    <name evidence="10" type="ORF">ESZ00_18335</name>
</gene>
<dbReference type="GO" id="GO:0005886">
    <property type="term" value="C:plasma membrane"/>
    <property type="evidence" value="ECO:0007669"/>
    <property type="project" value="UniProtKB-SubCell"/>
</dbReference>
<feature type="transmembrane region" description="Helical" evidence="9">
    <location>
        <begin position="36"/>
        <end position="54"/>
    </location>
</feature>
<dbReference type="Pfam" id="PF01594">
    <property type="entry name" value="AI-2E_transport"/>
    <property type="match status" value="2"/>
</dbReference>
<evidence type="ECO:0000256" key="2">
    <source>
        <dbReference type="ARBA" id="ARBA00009773"/>
    </source>
</evidence>
<comment type="subcellular location">
    <subcellularLocation>
        <location evidence="1">Cell membrane</location>
        <topology evidence="1">Multi-pass membrane protein</topology>
    </subcellularLocation>
</comment>
<feature type="transmembrane region" description="Helical" evidence="9">
    <location>
        <begin position="350"/>
        <end position="383"/>
    </location>
</feature>
<evidence type="ECO:0000313" key="10">
    <source>
        <dbReference type="EMBL" id="RXS93313.1"/>
    </source>
</evidence>
<evidence type="ECO:0000256" key="1">
    <source>
        <dbReference type="ARBA" id="ARBA00004651"/>
    </source>
</evidence>
<protein>
    <submittedName>
        <fullName evidence="10">AI-2E family transporter</fullName>
    </submittedName>
</protein>
<name>A0A4Q1S8U9_9BACT</name>
<evidence type="ECO:0000256" key="3">
    <source>
        <dbReference type="ARBA" id="ARBA00022448"/>
    </source>
</evidence>